<dbReference type="GO" id="GO:0043190">
    <property type="term" value="C:ATP-binding cassette (ABC) transporter complex"/>
    <property type="evidence" value="ECO:0007669"/>
    <property type="project" value="InterPro"/>
</dbReference>
<dbReference type="GO" id="GO:0022857">
    <property type="term" value="F:transmembrane transporter activity"/>
    <property type="evidence" value="ECO:0007669"/>
    <property type="project" value="InterPro"/>
</dbReference>
<evidence type="ECO:0000256" key="3">
    <source>
        <dbReference type="ARBA" id="ARBA00022692"/>
    </source>
</evidence>
<dbReference type="Gene3D" id="3.40.190.10">
    <property type="entry name" value="Periplasmic binding protein-like II"/>
    <property type="match status" value="1"/>
</dbReference>
<dbReference type="AlphaFoldDB" id="A0AAU7CAY8"/>
<evidence type="ECO:0000256" key="6">
    <source>
        <dbReference type="ARBA" id="ARBA00035642"/>
    </source>
</evidence>
<feature type="transmembrane region" description="Helical" evidence="8">
    <location>
        <begin position="220"/>
        <end position="238"/>
    </location>
</feature>
<dbReference type="Gene3D" id="3.40.190.120">
    <property type="entry name" value="Osmoprotection protein (prox), domain 2"/>
    <property type="match status" value="1"/>
</dbReference>
<dbReference type="EMBL" id="CP155447">
    <property type="protein sequence ID" value="XBH02632.1"/>
    <property type="molecule type" value="Genomic_DNA"/>
</dbReference>
<feature type="transmembrane region" description="Helical" evidence="8">
    <location>
        <begin position="181"/>
        <end position="200"/>
    </location>
</feature>
<accession>A0AAU7CAY8</accession>
<name>A0AAU7CAY8_9BACT</name>
<dbReference type="Pfam" id="PF04069">
    <property type="entry name" value="OpuAC"/>
    <property type="match status" value="1"/>
</dbReference>
<evidence type="ECO:0000313" key="10">
    <source>
        <dbReference type="EMBL" id="XBH02632.1"/>
    </source>
</evidence>
<feature type="transmembrane region" description="Helical" evidence="8">
    <location>
        <begin position="54"/>
        <end position="77"/>
    </location>
</feature>
<dbReference type="InterPro" id="IPR007210">
    <property type="entry name" value="ABC_Gly_betaine_transp_sub-bd"/>
</dbReference>
<feature type="domain" description="ABC transmembrane type-1" evidence="9">
    <location>
        <begin position="19"/>
        <end position="200"/>
    </location>
</feature>
<comment type="similarity">
    <text evidence="8">Belongs to the binding-protein-dependent transport system permease family.</text>
</comment>
<comment type="subcellular location">
    <subcellularLocation>
        <location evidence="1 8">Cell membrane</location>
        <topology evidence="1 8">Multi-pass membrane protein</topology>
    </subcellularLocation>
</comment>
<proteinExistence type="inferred from homology"/>
<reference evidence="10" key="1">
    <citation type="submission" date="2024-05" db="EMBL/GenBank/DDBJ databases">
        <title>Planctomycetes of the genus Singulisphaera possess chitinolytic capabilities.</title>
        <authorList>
            <person name="Ivanova A."/>
        </authorList>
    </citation>
    <scope>NUCLEOTIDE SEQUENCE</scope>
    <source>
        <strain evidence="10">Ch08T</strain>
    </source>
</reference>
<dbReference type="SUPFAM" id="SSF161098">
    <property type="entry name" value="MetI-like"/>
    <property type="match status" value="1"/>
</dbReference>
<gene>
    <name evidence="10" type="ORF">V5E97_30550</name>
</gene>
<dbReference type="PANTHER" id="PTHR30177">
    <property type="entry name" value="GLYCINE BETAINE/L-PROLINE TRANSPORT SYSTEM PERMEASE PROTEIN PROW"/>
    <property type="match status" value="1"/>
</dbReference>
<dbReference type="InterPro" id="IPR035906">
    <property type="entry name" value="MetI-like_sf"/>
</dbReference>
<comment type="similarity">
    <text evidence="6">In the C-terminal section; belongs to the OsmX family.</text>
</comment>
<feature type="transmembrane region" description="Helical" evidence="8">
    <location>
        <begin position="20"/>
        <end position="42"/>
    </location>
</feature>
<keyword evidence="2 8" id="KW-0813">Transport</keyword>
<evidence type="ECO:0000256" key="7">
    <source>
        <dbReference type="ARBA" id="ARBA00035652"/>
    </source>
</evidence>
<keyword evidence="5 8" id="KW-0472">Membrane</keyword>
<evidence type="ECO:0000256" key="4">
    <source>
        <dbReference type="ARBA" id="ARBA00022989"/>
    </source>
</evidence>
<protein>
    <submittedName>
        <fullName evidence="10">ABC transporter permease/substrate-binding protein</fullName>
    </submittedName>
</protein>
<dbReference type="GO" id="GO:0031460">
    <property type="term" value="P:glycine betaine transport"/>
    <property type="evidence" value="ECO:0007669"/>
    <property type="project" value="UniProtKB-ARBA"/>
</dbReference>
<evidence type="ECO:0000256" key="1">
    <source>
        <dbReference type="ARBA" id="ARBA00004651"/>
    </source>
</evidence>
<dbReference type="CDD" id="cd06261">
    <property type="entry name" value="TM_PBP2"/>
    <property type="match status" value="1"/>
</dbReference>
<feature type="transmembrane region" description="Helical" evidence="8">
    <location>
        <begin position="130"/>
        <end position="161"/>
    </location>
</feature>
<evidence type="ECO:0000256" key="8">
    <source>
        <dbReference type="RuleBase" id="RU363032"/>
    </source>
</evidence>
<evidence type="ECO:0000256" key="2">
    <source>
        <dbReference type="ARBA" id="ARBA00022448"/>
    </source>
</evidence>
<dbReference type="Gene3D" id="1.10.3720.10">
    <property type="entry name" value="MetI-like"/>
    <property type="match status" value="1"/>
</dbReference>
<sequence>MSGLLDLAWSERWQLAEATAAHLDLVMEALVLAVLIGVPLGILAMRSRAAERMIVGLANVLQTVPSLALLGFLLIVFRGQIGKPPARAALVVYALLPIIKNTILGLRSIPRDVAEAALGLGMTSWQRLRIVELPLAVPILLGGVRVATVASVGMATIAAAIGAKGLGSYIFRGVSLSDSRLILLGSIPAALLALACDASLGEVEHALDPSRPRRSRFRTVVASAAILALLGIAAWGWASDRAAAHSRSTTVVIGSKDGSEMILLGHMLADLVEARTELTVDRRFNLGGTLVCYNALSQGGLDAYVEYTGTALMTILKEPPQNDPEIVLKRVRAILADRDGIATLTPFGFENTFALLMRREQAESLGIRSISDLRRHLGTIRPGFGPEFMNRPDGYPGLIKAYELDFTIPPREMDRNLLYQAVAQGSIDLAAGDSTDGRISAFDLVSLKDDRRYFPPYEAVPLVRNEALRKDTRLREALDDLAGKIDASTMRRLNQEIDVKRRDPAEVAREFLRSKGLLPTAG</sequence>
<dbReference type="Pfam" id="PF00528">
    <property type="entry name" value="BPD_transp_1"/>
    <property type="match status" value="1"/>
</dbReference>
<comment type="similarity">
    <text evidence="7">In the N-terminal section; belongs to the binding-protein-dependent transport system permease family.</text>
</comment>
<evidence type="ECO:0000259" key="9">
    <source>
        <dbReference type="PROSITE" id="PS50928"/>
    </source>
</evidence>
<feature type="transmembrane region" description="Helical" evidence="8">
    <location>
        <begin position="89"/>
        <end position="109"/>
    </location>
</feature>
<dbReference type="InterPro" id="IPR051204">
    <property type="entry name" value="ABC_transp_perm/SBD"/>
</dbReference>
<dbReference type="InterPro" id="IPR000515">
    <property type="entry name" value="MetI-like"/>
</dbReference>
<dbReference type="PROSITE" id="PS50928">
    <property type="entry name" value="ABC_TM1"/>
    <property type="match status" value="1"/>
</dbReference>
<keyword evidence="4 8" id="KW-1133">Transmembrane helix</keyword>
<dbReference type="PANTHER" id="PTHR30177:SF4">
    <property type="entry name" value="OSMOPROTECTANT IMPORT PERMEASE PROTEIN OSMW"/>
    <property type="match status" value="1"/>
</dbReference>
<dbReference type="SUPFAM" id="SSF53850">
    <property type="entry name" value="Periplasmic binding protein-like II"/>
    <property type="match status" value="1"/>
</dbReference>
<dbReference type="RefSeq" id="WP_406695373.1">
    <property type="nucleotide sequence ID" value="NZ_CP155447.1"/>
</dbReference>
<keyword evidence="3 8" id="KW-0812">Transmembrane</keyword>
<dbReference type="FunFam" id="1.10.3720.10:FF:000001">
    <property type="entry name" value="Glycine betaine ABC transporter, permease"/>
    <property type="match status" value="1"/>
</dbReference>
<organism evidence="10">
    <name type="scientific">Singulisphaera sp. Ch08</name>
    <dbReference type="NCBI Taxonomy" id="3120278"/>
    <lineage>
        <taxon>Bacteria</taxon>
        <taxon>Pseudomonadati</taxon>
        <taxon>Planctomycetota</taxon>
        <taxon>Planctomycetia</taxon>
        <taxon>Isosphaerales</taxon>
        <taxon>Isosphaeraceae</taxon>
        <taxon>Singulisphaera</taxon>
    </lineage>
</organism>
<evidence type="ECO:0000256" key="5">
    <source>
        <dbReference type="ARBA" id="ARBA00023136"/>
    </source>
</evidence>